<keyword evidence="3" id="KW-1185">Reference proteome</keyword>
<name>A0A7W7SST3_9ACTN</name>
<dbReference type="PANTHER" id="PTHR43355">
    <property type="entry name" value="FLAVIN REDUCTASE (NADPH)"/>
    <property type="match status" value="1"/>
</dbReference>
<dbReference type="GO" id="GO:0004074">
    <property type="term" value="F:biliverdin reductase [NAD(P)H] activity"/>
    <property type="evidence" value="ECO:0007669"/>
    <property type="project" value="TreeGrafter"/>
</dbReference>
<protein>
    <submittedName>
        <fullName evidence="2">Putative NADH-flavin reductase</fullName>
    </submittedName>
</protein>
<sequence>MLITVFGATGGTGRLVVMQALEAGHEVRAVVRDPARVPLEHRNLHVHQADVFDPAAIRPALADVDAVVSALGAPSRKDTSMVCARGVRSILTAMEATDVRRIVAISAQPVLRNGSGDPLWFRSTVLPIVRALHKNVYVDLARMEQILVASAVEWTIVRPPMLTDKPGTGRYRSAIEANIAGSSLTRADLATALLDVLADPTTIRAAIGVTGP</sequence>
<organism evidence="2 3">
    <name type="scientific">Micromonospora polyrhachis</name>
    <dbReference type="NCBI Taxonomy" id="1282883"/>
    <lineage>
        <taxon>Bacteria</taxon>
        <taxon>Bacillati</taxon>
        <taxon>Actinomycetota</taxon>
        <taxon>Actinomycetes</taxon>
        <taxon>Micromonosporales</taxon>
        <taxon>Micromonosporaceae</taxon>
        <taxon>Micromonospora</taxon>
    </lineage>
</organism>
<accession>A0A7W7SST3</accession>
<dbReference type="SUPFAM" id="SSF51735">
    <property type="entry name" value="NAD(P)-binding Rossmann-fold domains"/>
    <property type="match status" value="1"/>
</dbReference>
<dbReference type="EMBL" id="JACHJW010000001">
    <property type="protein sequence ID" value="MBB4959697.1"/>
    <property type="molecule type" value="Genomic_DNA"/>
</dbReference>
<gene>
    <name evidence="2" type="ORF">FHR38_003430</name>
</gene>
<dbReference type="AlphaFoldDB" id="A0A7W7SST3"/>
<reference evidence="2 3" key="1">
    <citation type="submission" date="2020-08" db="EMBL/GenBank/DDBJ databases">
        <title>Sequencing the genomes of 1000 actinobacteria strains.</title>
        <authorList>
            <person name="Klenk H.-P."/>
        </authorList>
    </citation>
    <scope>NUCLEOTIDE SEQUENCE [LARGE SCALE GENOMIC DNA]</scope>
    <source>
        <strain evidence="2 3">DSM 45886</strain>
    </source>
</reference>
<evidence type="ECO:0000313" key="2">
    <source>
        <dbReference type="EMBL" id="MBB4959697.1"/>
    </source>
</evidence>
<evidence type="ECO:0000313" key="3">
    <source>
        <dbReference type="Proteomes" id="UP000578819"/>
    </source>
</evidence>
<dbReference type="GO" id="GO:0042602">
    <property type="term" value="F:riboflavin reductase (NADPH) activity"/>
    <property type="evidence" value="ECO:0007669"/>
    <property type="project" value="TreeGrafter"/>
</dbReference>
<dbReference type="InterPro" id="IPR016040">
    <property type="entry name" value="NAD(P)-bd_dom"/>
</dbReference>
<dbReference type="Pfam" id="PF13460">
    <property type="entry name" value="NAD_binding_10"/>
    <property type="match status" value="1"/>
</dbReference>
<proteinExistence type="predicted"/>
<evidence type="ECO:0000259" key="1">
    <source>
        <dbReference type="Pfam" id="PF13460"/>
    </source>
</evidence>
<dbReference type="PANTHER" id="PTHR43355:SF2">
    <property type="entry name" value="FLAVIN REDUCTASE (NADPH)"/>
    <property type="match status" value="1"/>
</dbReference>
<dbReference type="InterPro" id="IPR051606">
    <property type="entry name" value="Polyketide_Oxido-like"/>
</dbReference>
<dbReference type="CDD" id="cd05244">
    <property type="entry name" value="BVR-B_like_SDR_a"/>
    <property type="match status" value="1"/>
</dbReference>
<dbReference type="Proteomes" id="UP000578819">
    <property type="component" value="Unassembled WGS sequence"/>
</dbReference>
<dbReference type="Gene3D" id="3.40.50.720">
    <property type="entry name" value="NAD(P)-binding Rossmann-like Domain"/>
    <property type="match status" value="1"/>
</dbReference>
<dbReference type="InterPro" id="IPR036291">
    <property type="entry name" value="NAD(P)-bd_dom_sf"/>
</dbReference>
<dbReference type="RefSeq" id="WP_184535587.1">
    <property type="nucleotide sequence ID" value="NZ_JACHJW010000001.1"/>
</dbReference>
<feature type="domain" description="NAD(P)-binding" evidence="1">
    <location>
        <begin position="7"/>
        <end position="200"/>
    </location>
</feature>
<comment type="caution">
    <text evidence="2">The sequence shown here is derived from an EMBL/GenBank/DDBJ whole genome shotgun (WGS) entry which is preliminary data.</text>
</comment>